<evidence type="ECO:0000313" key="1">
    <source>
        <dbReference type="EMBL" id="KAJ9076473.1"/>
    </source>
</evidence>
<accession>A0ACC2TPL0</accession>
<keyword evidence="2" id="KW-1185">Reference proteome</keyword>
<evidence type="ECO:0000313" key="2">
    <source>
        <dbReference type="Proteomes" id="UP001165960"/>
    </source>
</evidence>
<proteinExistence type="predicted"/>
<organism evidence="1 2">
    <name type="scientific">Entomophthora muscae</name>
    <dbReference type="NCBI Taxonomy" id="34485"/>
    <lineage>
        <taxon>Eukaryota</taxon>
        <taxon>Fungi</taxon>
        <taxon>Fungi incertae sedis</taxon>
        <taxon>Zoopagomycota</taxon>
        <taxon>Entomophthoromycotina</taxon>
        <taxon>Entomophthoromycetes</taxon>
        <taxon>Entomophthorales</taxon>
        <taxon>Entomophthoraceae</taxon>
        <taxon>Entomophthora</taxon>
    </lineage>
</organism>
<protein>
    <submittedName>
        <fullName evidence="1">Surf-like protein</fullName>
    </submittedName>
</protein>
<reference evidence="1" key="1">
    <citation type="submission" date="2022-04" db="EMBL/GenBank/DDBJ databases">
        <title>Genome of the entomopathogenic fungus Entomophthora muscae.</title>
        <authorList>
            <person name="Elya C."/>
            <person name="Lovett B.R."/>
            <person name="Lee E."/>
            <person name="Macias A.M."/>
            <person name="Hajek A.E."/>
            <person name="De Bivort B.L."/>
            <person name="Kasson M.T."/>
            <person name="De Fine Licht H.H."/>
            <person name="Stajich J.E."/>
        </authorList>
    </citation>
    <scope>NUCLEOTIDE SEQUENCE</scope>
    <source>
        <strain evidence="1">Berkeley</strain>
    </source>
</reference>
<dbReference type="Proteomes" id="UP001165960">
    <property type="component" value="Unassembled WGS sequence"/>
</dbReference>
<comment type="caution">
    <text evidence="1">The sequence shown here is derived from an EMBL/GenBank/DDBJ whole genome shotgun (WGS) entry which is preliminary data.</text>
</comment>
<name>A0ACC2TPL0_9FUNG</name>
<gene>
    <name evidence="1" type="primary">SHY1_2</name>
    <name evidence="1" type="ORF">DSO57_1025857</name>
</gene>
<dbReference type="EMBL" id="QTSX02002277">
    <property type="protein sequence ID" value="KAJ9076473.1"/>
    <property type="molecule type" value="Genomic_DNA"/>
</dbReference>
<sequence>MFNLKGIRTLLGPQRVLSSRGFMSKGKNNRTSIGLFTETIESNRERDPNRKFKIALLGTIPVITLYLGWWQIQRLEWKQNLLATISSRIKAEPLVLNSIMLDSEIPEEWEYRTFLARGEFLHDRELLLGPRTFDGQIGYYVFTPFRLDNGYIVLVRRGWVSKEKKDPRTRTATLDYSTVTIKTQLRRGEKGNYFSPANVPDQNQWYYVNVQEMAEYTGSLPILVEVITNESQYKMSKWIEEGTPVPRAPEVHLSNNHAQYTVVWLSLSVLTTIMTIMFARGGARRLPSSNHHPLTKRRG</sequence>